<evidence type="ECO:0008006" key="3">
    <source>
        <dbReference type="Google" id="ProtNLM"/>
    </source>
</evidence>
<accession>A0A0F8X3Y9</accession>
<dbReference type="EMBL" id="LAZR01061310">
    <property type="protein sequence ID" value="KKK63837.1"/>
    <property type="molecule type" value="Genomic_DNA"/>
</dbReference>
<feature type="non-terminal residue" evidence="2">
    <location>
        <position position="42"/>
    </location>
</feature>
<organism evidence="2">
    <name type="scientific">marine sediment metagenome</name>
    <dbReference type="NCBI Taxonomy" id="412755"/>
    <lineage>
        <taxon>unclassified sequences</taxon>
        <taxon>metagenomes</taxon>
        <taxon>ecological metagenomes</taxon>
    </lineage>
</organism>
<evidence type="ECO:0000313" key="2">
    <source>
        <dbReference type="EMBL" id="KKK63837.1"/>
    </source>
</evidence>
<sequence length="42" mass="4751">MPKLKDKQPHEPLDGRQETFCQIQSQGKTTAAQAYREAGYAE</sequence>
<protein>
    <recommendedName>
        <fullName evidence="3">Terminase small subunit</fullName>
    </recommendedName>
</protein>
<dbReference type="AlphaFoldDB" id="A0A0F8X3Y9"/>
<feature type="compositionally biased region" description="Polar residues" evidence="1">
    <location>
        <begin position="19"/>
        <end position="32"/>
    </location>
</feature>
<feature type="compositionally biased region" description="Basic and acidic residues" evidence="1">
    <location>
        <begin position="1"/>
        <end position="17"/>
    </location>
</feature>
<reference evidence="2" key="1">
    <citation type="journal article" date="2015" name="Nature">
        <title>Complex archaea that bridge the gap between prokaryotes and eukaryotes.</title>
        <authorList>
            <person name="Spang A."/>
            <person name="Saw J.H."/>
            <person name="Jorgensen S.L."/>
            <person name="Zaremba-Niedzwiedzka K."/>
            <person name="Martijn J."/>
            <person name="Lind A.E."/>
            <person name="van Eijk R."/>
            <person name="Schleper C."/>
            <person name="Guy L."/>
            <person name="Ettema T.J."/>
        </authorList>
    </citation>
    <scope>NUCLEOTIDE SEQUENCE</scope>
</reference>
<name>A0A0F8X3Y9_9ZZZZ</name>
<feature type="region of interest" description="Disordered" evidence="1">
    <location>
        <begin position="1"/>
        <end position="42"/>
    </location>
</feature>
<comment type="caution">
    <text evidence="2">The sequence shown here is derived from an EMBL/GenBank/DDBJ whole genome shotgun (WGS) entry which is preliminary data.</text>
</comment>
<gene>
    <name evidence="2" type="ORF">LCGC14_2990290</name>
</gene>
<proteinExistence type="predicted"/>
<evidence type="ECO:0000256" key="1">
    <source>
        <dbReference type="SAM" id="MobiDB-lite"/>
    </source>
</evidence>